<keyword evidence="1" id="KW-0732">Signal</keyword>
<feature type="chain" id="PRO_5035145557" evidence="1">
    <location>
        <begin position="28"/>
        <end position="81"/>
    </location>
</feature>
<dbReference type="Proteomes" id="UP000664277">
    <property type="component" value="Unassembled WGS sequence"/>
</dbReference>
<proteinExistence type="predicted"/>
<dbReference type="AlphaFoldDB" id="A0A8J7PIQ7"/>
<protein>
    <submittedName>
        <fullName evidence="2">Uncharacterized protein</fullName>
    </submittedName>
</protein>
<evidence type="ECO:0000313" key="3">
    <source>
        <dbReference type="Proteomes" id="UP000664277"/>
    </source>
</evidence>
<organism evidence="2 3">
    <name type="scientific">Candidatus Obscuribacter phosphatis</name>
    <dbReference type="NCBI Taxonomy" id="1906157"/>
    <lineage>
        <taxon>Bacteria</taxon>
        <taxon>Bacillati</taxon>
        <taxon>Candidatus Melainabacteria</taxon>
        <taxon>Candidatus Obscuribacterales</taxon>
        <taxon>Candidatus Obscuribacteraceae</taxon>
        <taxon>Candidatus Obscuribacter</taxon>
    </lineage>
</organism>
<gene>
    <name evidence="2" type="ORF">J0M35_12245</name>
</gene>
<comment type="caution">
    <text evidence="2">The sequence shown here is derived from an EMBL/GenBank/DDBJ whole genome shotgun (WGS) entry which is preliminary data.</text>
</comment>
<evidence type="ECO:0000256" key="1">
    <source>
        <dbReference type="SAM" id="SignalP"/>
    </source>
</evidence>
<feature type="signal peptide" evidence="1">
    <location>
        <begin position="1"/>
        <end position="27"/>
    </location>
</feature>
<dbReference type="EMBL" id="JAFLCK010000016">
    <property type="protein sequence ID" value="MBN8661128.1"/>
    <property type="molecule type" value="Genomic_DNA"/>
</dbReference>
<evidence type="ECO:0000313" key="2">
    <source>
        <dbReference type="EMBL" id="MBN8661128.1"/>
    </source>
</evidence>
<name>A0A8J7PIQ7_9BACT</name>
<sequence length="81" mass="9176">MYQFRFPKRLLALAMLAACTLTLPAQAGPKLITGTEQWENVNYLLTEIPWYQSLSQAQEAARQKGKMVFYMHILGKLNGAT</sequence>
<reference evidence="2" key="1">
    <citation type="submission" date="2021-02" db="EMBL/GenBank/DDBJ databases">
        <title>Genome-Resolved Metagenomics of a Microbial Community Performing Photosynthetic Biological Nutrient Removal.</title>
        <authorList>
            <person name="Mcdaniel E.A."/>
        </authorList>
    </citation>
    <scope>NUCLEOTIDE SEQUENCE</scope>
    <source>
        <strain evidence="2">UWPOB_OBS1</strain>
    </source>
</reference>
<accession>A0A8J7PIQ7</accession>